<comment type="subcellular location">
    <subcellularLocation>
        <location evidence="1">Cell membrane</location>
    </subcellularLocation>
</comment>
<name>A0A7I7NRT7_9MYCO</name>
<dbReference type="RefSeq" id="WP_372514564.1">
    <property type="nucleotide sequence ID" value="NZ_AP022581.1"/>
</dbReference>
<organism evidence="10 11">
    <name type="scientific">Mycobacterium lacus</name>
    <dbReference type="NCBI Taxonomy" id="169765"/>
    <lineage>
        <taxon>Bacteria</taxon>
        <taxon>Bacillati</taxon>
        <taxon>Actinomycetota</taxon>
        <taxon>Actinomycetes</taxon>
        <taxon>Mycobacteriales</taxon>
        <taxon>Mycobacteriaceae</taxon>
        <taxon>Mycobacterium</taxon>
    </lineage>
</organism>
<feature type="compositionally biased region" description="Basic residues" evidence="7">
    <location>
        <begin position="330"/>
        <end position="341"/>
    </location>
</feature>
<keyword evidence="4 8" id="KW-0812">Transmembrane</keyword>
<dbReference type="InterPro" id="IPR021368">
    <property type="entry name" value="T7SS_EccE"/>
</dbReference>
<evidence type="ECO:0000256" key="2">
    <source>
        <dbReference type="ARBA" id="ARBA00007759"/>
    </source>
</evidence>
<dbReference type="KEGG" id="mlj:MLAC_45180"/>
<comment type="similarity">
    <text evidence="2">Belongs to the EccE family.</text>
</comment>
<dbReference type="Pfam" id="PF11203">
    <property type="entry name" value="EccE"/>
    <property type="match status" value="1"/>
</dbReference>
<sequence length="347" mass="38100">MTLHIRRPGVGWPGTERITLALLAVLPGVMAYPWRSTRDQWVLGVAACVVVVLLGWWRGLYLTTILRRRVAVARRHRKSASEASIDVKTTALLRVWPLVPDAHALPLPLIAGYLNRYGIRAQKIRITNRDIGTDVWETWIGLTVSAVDNLAALQARSPRIPLHQTTEVAARRLADHLREVGWAASVAGPDDVPPLVARSARETWRGVLREVSKGSGDYVAAYRITVDDALSDTLAAIRSYPARETWTALEIADGHAGRTLAAACAFRTGERHRGAGPLAGLIPQHGNHRTALMTLNPLSTQRLDGHTGVPGDLLARLRWRTVTHSLHAAHPGRRFGTRPRAKQAAPE</sequence>
<evidence type="ECO:0000313" key="11">
    <source>
        <dbReference type="Proteomes" id="UP000466396"/>
    </source>
</evidence>
<evidence type="ECO:0000256" key="6">
    <source>
        <dbReference type="ARBA" id="ARBA00023136"/>
    </source>
</evidence>
<dbReference type="GO" id="GO:0005886">
    <property type="term" value="C:plasma membrane"/>
    <property type="evidence" value="ECO:0007669"/>
    <property type="project" value="UniProtKB-SubCell"/>
</dbReference>
<evidence type="ECO:0000256" key="1">
    <source>
        <dbReference type="ARBA" id="ARBA00004236"/>
    </source>
</evidence>
<gene>
    <name evidence="10" type="ORF">MLAC_45180</name>
</gene>
<dbReference type="NCBIfam" id="TIGR03923">
    <property type="entry name" value="T7SS_EccE"/>
    <property type="match status" value="1"/>
</dbReference>
<feature type="region of interest" description="Disordered" evidence="7">
    <location>
        <begin position="328"/>
        <end position="347"/>
    </location>
</feature>
<dbReference type="AlphaFoldDB" id="A0A7I7NRT7"/>
<evidence type="ECO:0000313" key="10">
    <source>
        <dbReference type="EMBL" id="BBX99224.1"/>
    </source>
</evidence>
<keyword evidence="11" id="KW-1185">Reference proteome</keyword>
<evidence type="ECO:0000256" key="7">
    <source>
        <dbReference type="SAM" id="MobiDB-lite"/>
    </source>
</evidence>
<evidence type="ECO:0000256" key="8">
    <source>
        <dbReference type="SAM" id="Phobius"/>
    </source>
</evidence>
<evidence type="ECO:0000256" key="5">
    <source>
        <dbReference type="ARBA" id="ARBA00022989"/>
    </source>
</evidence>
<keyword evidence="6 8" id="KW-0472">Membrane</keyword>
<feature type="domain" description="Type VII secretion system protein EccE" evidence="9">
    <location>
        <begin position="137"/>
        <end position="223"/>
    </location>
</feature>
<keyword evidence="3" id="KW-1003">Cell membrane</keyword>
<keyword evidence="5 8" id="KW-1133">Transmembrane helix</keyword>
<proteinExistence type="inferred from homology"/>
<evidence type="ECO:0000256" key="4">
    <source>
        <dbReference type="ARBA" id="ARBA00022692"/>
    </source>
</evidence>
<dbReference type="InterPro" id="IPR050051">
    <property type="entry name" value="EccE_dom"/>
</dbReference>
<protein>
    <submittedName>
        <fullName evidence="10">Type VII secretion protein EccE</fullName>
    </submittedName>
</protein>
<dbReference type="Proteomes" id="UP000466396">
    <property type="component" value="Chromosome"/>
</dbReference>
<accession>A0A7I7NRT7</accession>
<feature type="transmembrane region" description="Helical" evidence="8">
    <location>
        <begin position="41"/>
        <end position="60"/>
    </location>
</feature>
<reference evidence="10 11" key="1">
    <citation type="journal article" date="2019" name="Emerg. Microbes Infect.">
        <title>Comprehensive subspecies identification of 175 nontuberculous mycobacteria species based on 7547 genomic profiles.</title>
        <authorList>
            <person name="Matsumoto Y."/>
            <person name="Kinjo T."/>
            <person name="Motooka D."/>
            <person name="Nabeya D."/>
            <person name="Jung N."/>
            <person name="Uechi K."/>
            <person name="Horii T."/>
            <person name="Iida T."/>
            <person name="Fujita J."/>
            <person name="Nakamura S."/>
        </authorList>
    </citation>
    <scope>NUCLEOTIDE SEQUENCE [LARGE SCALE GENOMIC DNA]</scope>
    <source>
        <strain evidence="10 11">JCM 15657</strain>
    </source>
</reference>
<dbReference type="EMBL" id="AP022581">
    <property type="protein sequence ID" value="BBX99224.1"/>
    <property type="molecule type" value="Genomic_DNA"/>
</dbReference>
<evidence type="ECO:0000259" key="9">
    <source>
        <dbReference type="Pfam" id="PF11203"/>
    </source>
</evidence>
<evidence type="ECO:0000256" key="3">
    <source>
        <dbReference type="ARBA" id="ARBA00022475"/>
    </source>
</evidence>